<keyword evidence="1" id="KW-0472">Membrane</keyword>
<reference evidence="2" key="1">
    <citation type="journal article" date="2020" name="Nature">
        <title>Giant virus diversity and host interactions through global metagenomics.</title>
        <authorList>
            <person name="Schulz F."/>
            <person name="Roux S."/>
            <person name="Paez-Espino D."/>
            <person name="Jungbluth S."/>
            <person name="Walsh D.A."/>
            <person name="Denef V.J."/>
            <person name="McMahon K.D."/>
            <person name="Konstantinidis K.T."/>
            <person name="Eloe-Fadrosh E.A."/>
            <person name="Kyrpides N.C."/>
            <person name="Woyke T."/>
        </authorList>
    </citation>
    <scope>NUCLEOTIDE SEQUENCE</scope>
    <source>
        <strain evidence="2">GVMAG-M-3300025874-2</strain>
    </source>
</reference>
<evidence type="ECO:0000256" key="1">
    <source>
        <dbReference type="SAM" id="Phobius"/>
    </source>
</evidence>
<evidence type="ECO:0000313" key="2">
    <source>
        <dbReference type="EMBL" id="QHU01744.1"/>
    </source>
</evidence>
<dbReference type="EMBL" id="MN740347">
    <property type="protein sequence ID" value="QHU01744.1"/>
    <property type="molecule type" value="Genomic_DNA"/>
</dbReference>
<dbReference type="AlphaFoldDB" id="A0A6C0JDM8"/>
<protein>
    <submittedName>
        <fullName evidence="2">Uncharacterized protein</fullName>
    </submittedName>
</protein>
<keyword evidence="1" id="KW-0812">Transmembrane</keyword>
<name>A0A6C0JDM8_9ZZZZ</name>
<proteinExistence type="predicted"/>
<organism evidence="2">
    <name type="scientific">viral metagenome</name>
    <dbReference type="NCBI Taxonomy" id="1070528"/>
    <lineage>
        <taxon>unclassified sequences</taxon>
        <taxon>metagenomes</taxon>
        <taxon>organismal metagenomes</taxon>
    </lineage>
</organism>
<accession>A0A6C0JDM8</accession>
<feature type="transmembrane region" description="Helical" evidence="1">
    <location>
        <begin position="28"/>
        <end position="45"/>
    </location>
</feature>
<keyword evidence="1" id="KW-1133">Transmembrane helix</keyword>
<feature type="transmembrane region" description="Helical" evidence="1">
    <location>
        <begin position="52"/>
        <end position="74"/>
    </location>
</feature>
<sequence>MSIIIILIILLILVFLLSNDSKFHNIINKRAVPLIGVLVVFYFIFNKMDIKLLLLAIVITALLSSDIINKRYLILDNFKK</sequence>